<evidence type="ECO:0000313" key="3">
    <source>
        <dbReference type="EMBL" id="GAA6167007.1"/>
    </source>
</evidence>
<sequence>MRRAEEKTKTLPQLPSTGNIDHLGAVLTMSRNVLLLAIGLIFSTHCYAQTASSDEDYQAKLDELRVIIEQVKKEIGQVRDSKNELVDELESNEKDIGSLSKKADSIEKELDHQKKQLALLRQQRNQVNQNKNEQAVSIRQHIVSAYKLGHQSNLKTLLNQEDTELSARMVKYHEYIVNARTDRIAEYQATLEKLTALDREITTKTERFARQKQNLEQQRSALEAANTKRKQTLARLNQQLRQQGKQLSSLTQEQADLEQLIKEVAQVILAIPTPEDHNPFNHQRGKLKWPVKGKIKHRFASAKAAGRLTWDGVLITTKRGAEVSAVHGGRVVFSDWLKGQGMLLIVDHGDGYLSLYGHNETLFKEVGDWVNKNEVIALAGSTGGRSEPGLYFEIREDGKPLNPAKWCRG</sequence>
<dbReference type="Pfam" id="PF01551">
    <property type="entry name" value="Peptidase_M23"/>
    <property type="match status" value="1"/>
</dbReference>
<name>A0ABQ0A5S4_9GAMM</name>
<dbReference type="InterPro" id="IPR016047">
    <property type="entry name" value="M23ase_b-sheet_dom"/>
</dbReference>
<dbReference type="Gene3D" id="6.10.250.3150">
    <property type="match status" value="1"/>
</dbReference>
<dbReference type="CDD" id="cd12797">
    <property type="entry name" value="M23_peptidase"/>
    <property type="match status" value="1"/>
</dbReference>
<accession>A0ABQ0A5S4</accession>
<reference evidence="3 4" key="1">
    <citation type="submission" date="2024-04" db="EMBL/GenBank/DDBJ databases">
        <title>Draft genome sequence of Sessilibacter corallicola NBRC 116591.</title>
        <authorList>
            <person name="Miyakawa T."/>
            <person name="Kusuya Y."/>
            <person name="Miura T."/>
        </authorList>
    </citation>
    <scope>NUCLEOTIDE SEQUENCE [LARGE SCALE GENOMIC DNA]</scope>
    <source>
        <strain evidence="3 4">KU-00831-HH</strain>
    </source>
</reference>
<evidence type="ECO:0000256" key="1">
    <source>
        <dbReference type="SAM" id="Coils"/>
    </source>
</evidence>
<proteinExistence type="predicted"/>
<dbReference type="Proteomes" id="UP001465153">
    <property type="component" value="Unassembled WGS sequence"/>
</dbReference>
<evidence type="ECO:0000259" key="2">
    <source>
        <dbReference type="Pfam" id="PF01551"/>
    </source>
</evidence>
<dbReference type="SUPFAM" id="SSF51261">
    <property type="entry name" value="Duplicated hybrid motif"/>
    <property type="match status" value="1"/>
</dbReference>
<organism evidence="3 4">
    <name type="scientific">Sessilibacter corallicola</name>
    <dbReference type="NCBI Taxonomy" id="2904075"/>
    <lineage>
        <taxon>Bacteria</taxon>
        <taxon>Pseudomonadati</taxon>
        <taxon>Pseudomonadota</taxon>
        <taxon>Gammaproteobacteria</taxon>
        <taxon>Cellvibrionales</taxon>
        <taxon>Cellvibrionaceae</taxon>
        <taxon>Sessilibacter</taxon>
    </lineage>
</organism>
<feature type="coiled-coil region" evidence="1">
    <location>
        <begin position="205"/>
        <end position="267"/>
    </location>
</feature>
<protein>
    <submittedName>
        <fullName evidence="3">Peptidoglycan DD-metalloendopeptidase family protein</fullName>
    </submittedName>
</protein>
<feature type="domain" description="M23ase beta-sheet core" evidence="2">
    <location>
        <begin position="310"/>
        <end position="403"/>
    </location>
</feature>
<evidence type="ECO:0000313" key="4">
    <source>
        <dbReference type="Proteomes" id="UP001465153"/>
    </source>
</evidence>
<dbReference type="InterPro" id="IPR011055">
    <property type="entry name" value="Dup_hybrid_motif"/>
</dbReference>
<gene>
    <name evidence="3" type="ORF">NBRC116591_08170</name>
</gene>
<keyword evidence="1" id="KW-0175">Coiled coil</keyword>
<dbReference type="Gene3D" id="2.70.70.10">
    <property type="entry name" value="Glucose Permease (Domain IIA)"/>
    <property type="match status" value="1"/>
</dbReference>
<dbReference type="PANTHER" id="PTHR21666:SF270">
    <property type="entry name" value="MUREIN HYDROLASE ACTIVATOR ENVC"/>
    <property type="match status" value="1"/>
</dbReference>
<dbReference type="PANTHER" id="PTHR21666">
    <property type="entry name" value="PEPTIDASE-RELATED"/>
    <property type="match status" value="1"/>
</dbReference>
<dbReference type="EMBL" id="BAABWN010000002">
    <property type="protein sequence ID" value="GAA6167007.1"/>
    <property type="molecule type" value="Genomic_DNA"/>
</dbReference>
<feature type="coiled-coil region" evidence="1">
    <location>
        <begin position="54"/>
        <end position="130"/>
    </location>
</feature>
<comment type="caution">
    <text evidence="3">The sequence shown here is derived from an EMBL/GenBank/DDBJ whole genome shotgun (WGS) entry which is preliminary data.</text>
</comment>
<dbReference type="RefSeq" id="WP_353301765.1">
    <property type="nucleotide sequence ID" value="NZ_BAABWN010000002.1"/>
</dbReference>
<keyword evidence="4" id="KW-1185">Reference proteome</keyword>
<dbReference type="InterPro" id="IPR050570">
    <property type="entry name" value="Cell_wall_metabolism_enzyme"/>
</dbReference>